<gene>
    <name evidence="2" type="ORF">FGG08_006537</name>
</gene>
<comment type="caution">
    <text evidence="2">The sequence shown here is derived from an EMBL/GenBank/DDBJ whole genome shotgun (WGS) entry which is preliminary data.</text>
</comment>
<dbReference type="AlphaFoldDB" id="A0A9P8I133"/>
<evidence type="ECO:0000256" key="1">
    <source>
        <dbReference type="SAM" id="MobiDB-lite"/>
    </source>
</evidence>
<dbReference type="Proteomes" id="UP000698800">
    <property type="component" value="Unassembled WGS sequence"/>
</dbReference>
<feature type="region of interest" description="Disordered" evidence="1">
    <location>
        <begin position="1"/>
        <end position="22"/>
    </location>
</feature>
<keyword evidence="3" id="KW-1185">Reference proteome</keyword>
<proteinExistence type="predicted"/>
<name>A0A9P8I133_9PEZI</name>
<dbReference type="OrthoDB" id="5443842at2759"/>
<accession>A0A9P8I133</accession>
<evidence type="ECO:0000313" key="3">
    <source>
        <dbReference type="Proteomes" id="UP000698800"/>
    </source>
</evidence>
<reference evidence="2" key="1">
    <citation type="submission" date="2021-03" db="EMBL/GenBank/DDBJ databases">
        <title>Comparative genomics and phylogenomic investigation of the class Geoglossomycetes provide insights into ecological specialization and systematics.</title>
        <authorList>
            <person name="Melie T."/>
            <person name="Pirro S."/>
            <person name="Miller A.N."/>
            <person name="Quandt A."/>
        </authorList>
    </citation>
    <scope>NUCLEOTIDE SEQUENCE</scope>
    <source>
        <strain evidence="2">GBOQ0MN5Z8</strain>
    </source>
</reference>
<sequence length="143" mass="16375">MQAAPPQVVQRDTHRSDSSQENSNCLAVYDATKHTLRLWKDEELDGANFIELNIPRWRNRMRIPLNEVDNKAGVKTGVVKLDRLGREFNLRRRFMLEHKKLYVLYGEKNELDMWEMAAGTQCESPVAANTSLFAKLPASSGNN</sequence>
<dbReference type="EMBL" id="JAGHQL010000193">
    <property type="protein sequence ID" value="KAH0536604.1"/>
    <property type="molecule type" value="Genomic_DNA"/>
</dbReference>
<protein>
    <submittedName>
        <fullName evidence="2">Uncharacterized protein</fullName>
    </submittedName>
</protein>
<organism evidence="2 3">
    <name type="scientific">Glutinoglossum americanum</name>
    <dbReference type="NCBI Taxonomy" id="1670608"/>
    <lineage>
        <taxon>Eukaryota</taxon>
        <taxon>Fungi</taxon>
        <taxon>Dikarya</taxon>
        <taxon>Ascomycota</taxon>
        <taxon>Pezizomycotina</taxon>
        <taxon>Geoglossomycetes</taxon>
        <taxon>Geoglossales</taxon>
        <taxon>Geoglossaceae</taxon>
        <taxon>Glutinoglossum</taxon>
    </lineage>
</organism>
<evidence type="ECO:0000313" key="2">
    <source>
        <dbReference type="EMBL" id="KAH0536604.1"/>
    </source>
</evidence>